<dbReference type="OrthoDB" id="5569250at2759"/>
<evidence type="ECO:0000313" key="4">
    <source>
        <dbReference type="Proteomes" id="UP000298030"/>
    </source>
</evidence>
<reference evidence="3 4" key="1">
    <citation type="journal article" date="2019" name="Nat. Ecol. Evol.">
        <title>Megaphylogeny resolves global patterns of mushroom evolution.</title>
        <authorList>
            <person name="Varga T."/>
            <person name="Krizsan K."/>
            <person name="Foldi C."/>
            <person name="Dima B."/>
            <person name="Sanchez-Garcia M."/>
            <person name="Sanchez-Ramirez S."/>
            <person name="Szollosi G.J."/>
            <person name="Szarkandi J.G."/>
            <person name="Papp V."/>
            <person name="Albert L."/>
            <person name="Andreopoulos W."/>
            <person name="Angelini C."/>
            <person name="Antonin V."/>
            <person name="Barry K.W."/>
            <person name="Bougher N.L."/>
            <person name="Buchanan P."/>
            <person name="Buyck B."/>
            <person name="Bense V."/>
            <person name="Catcheside P."/>
            <person name="Chovatia M."/>
            <person name="Cooper J."/>
            <person name="Damon W."/>
            <person name="Desjardin D."/>
            <person name="Finy P."/>
            <person name="Geml J."/>
            <person name="Haridas S."/>
            <person name="Hughes K."/>
            <person name="Justo A."/>
            <person name="Karasinski D."/>
            <person name="Kautmanova I."/>
            <person name="Kiss B."/>
            <person name="Kocsube S."/>
            <person name="Kotiranta H."/>
            <person name="LaButti K.M."/>
            <person name="Lechner B.E."/>
            <person name="Liimatainen K."/>
            <person name="Lipzen A."/>
            <person name="Lukacs Z."/>
            <person name="Mihaltcheva S."/>
            <person name="Morgado L.N."/>
            <person name="Niskanen T."/>
            <person name="Noordeloos M.E."/>
            <person name="Ohm R.A."/>
            <person name="Ortiz-Santana B."/>
            <person name="Ovrebo C."/>
            <person name="Racz N."/>
            <person name="Riley R."/>
            <person name="Savchenko A."/>
            <person name="Shiryaev A."/>
            <person name="Soop K."/>
            <person name="Spirin V."/>
            <person name="Szebenyi C."/>
            <person name="Tomsovsky M."/>
            <person name="Tulloss R.E."/>
            <person name="Uehling J."/>
            <person name="Grigoriev I.V."/>
            <person name="Vagvolgyi C."/>
            <person name="Papp T."/>
            <person name="Martin F.M."/>
            <person name="Miettinen O."/>
            <person name="Hibbett D.S."/>
            <person name="Nagy L.G."/>
        </authorList>
    </citation>
    <scope>NUCLEOTIDE SEQUENCE [LARGE SCALE GENOMIC DNA]</scope>
    <source>
        <strain evidence="3 4">FP101781</strain>
    </source>
</reference>
<evidence type="ECO:0000256" key="1">
    <source>
        <dbReference type="SAM" id="MobiDB-lite"/>
    </source>
</evidence>
<feature type="compositionally biased region" description="Polar residues" evidence="1">
    <location>
        <begin position="680"/>
        <end position="699"/>
    </location>
</feature>
<dbReference type="EMBL" id="QPFP01000033">
    <property type="protein sequence ID" value="TEB28383.1"/>
    <property type="molecule type" value="Genomic_DNA"/>
</dbReference>
<dbReference type="Gene3D" id="1.10.510.10">
    <property type="entry name" value="Transferase(Phosphotransferase) domain 1"/>
    <property type="match status" value="1"/>
</dbReference>
<proteinExistence type="predicted"/>
<evidence type="ECO:0000259" key="2">
    <source>
        <dbReference type="Pfam" id="PF17667"/>
    </source>
</evidence>
<gene>
    <name evidence="3" type="ORF">FA13DRAFT_1794112</name>
</gene>
<sequence length="741" mass="81884">MENRPETQNGAEGEREEETRPRFTTTTDAYAHDIYRDAVEDHAIHEFLNEVADFSSSQRRWSTPELATSNENLLGAVSRIFSAIVQRFAGPTVPGVERNVVSSSEIRPVDQGGDAESRNPPTLLVRAAGPSFQVPSAAESTLGTAASVGTIGYTNIASFSIVKLESEIGTALENLEEAEVHARRIFQVQPNRSYVRSLVITEKHARLVHFDCSGSQVTPLIDIHQHPETLVRLVAGLASADERLLGLDDSVQWTILNGKKAQGHVTTTSPTSETKTYPIVEQIPIPRYSICSRGTTCWRVRDPATMEEYVIKDSWREDDLPAEHELLEKVKGIPGVVFMASCEVDRGETKGFRCASTLRQYQNRKASRVLLHAYGKSVEHFSSVLQVLYAFRDAIVAHQRLLERGVLHRDISLGNVLFGKPDAPEGERGVLIDLDLAFLATDARPSVKSDHTIGTRLFQSISVLHSGKLGELAWEHDYLDDLESFLYSLAFIVLCYRPDGRPIPTDEDGPSIPWSWAEEAPEDACAKKRPFLGVGTVVFRASHAVETIWGPVCDALLSKFRRWIFQMRTKKGTLIHRGRGSAGPLDSFHACRDEHYSAVVGMFDEAIDSVRSAVTSPPPPIDDVAPAQDVSAPTPLLPAELNVAVLPDPALSPPTPALSPIITQRRRSARTVHHSCALIQNGSPQTQPLDQTSTSSPSAAIQVRRSARIEKRRREEAESHEIPIPKVRRTRQAPRPTKRPC</sequence>
<dbReference type="SUPFAM" id="SSF56112">
    <property type="entry name" value="Protein kinase-like (PK-like)"/>
    <property type="match status" value="1"/>
</dbReference>
<organism evidence="3 4">
    <name type="scientific">Coprinellus micaceus</name>
    <name type="common">Glistening ink-cap mushroom</name>
    <name type="synonym">Coprinus micaceus</name>
    <dbReference type="NCBI Taxonomy" id="71717"/>
    <lineage>
        <taxon>Eukaryota</taxon>
        <taxon>Fungi</taxon>
        <taxon>Dikarya</taxon>
        <taxon>Basidiomycota</taxon>
        <taxon>Agaricomycotina</taxon>
        <taxon>Agaricomycetes</taxon>
        <taxon>Agaricomycetidae</taxon>
        <taxon>Agaricales</taxon>
        <taxon>Agaricineae</taxon>
        <taxon>Psathyrellaceae</taxon>
        <taxon>Coprinellus</taxon>
    </lineage>
</organism>
<dbReference type="Pfam" id="PF17667">
    <property type="entry name" value="Pkinase_fungal"/>
    <property type="match status" value="2"/>
</dbReference>
<dbReference type="InterPro" id="IPR008266">
    <property type="entry name" value="Tyr_kinase_AS"/>
</dbReference>
<dbReference type="AlphaFoldDB" id="A0A4Y7T2L1"/>
<feature type="region of interest" description="Disordered" evidence="1">
    <location>
        <begin position="1"/>
        <end position="26"/>
    </location>
</feature>
<dbReference type="PROSITE" id="PS00109">
    <property type="entry name" value="PROTEIN_KINASE_TYR"/>
    <property type="match status" value="1"/>
</dbReference>
<feature type="domain" description="Fungal-type protein kinase" evidence="2">
    <location>
        <begin position="358"/>
        <end position="493"/>
    </location>
</feature>
<dbReference type="Proteomes" id="UP000298030">
    <property type="component" value="Unassembled WGS sequence"/>
</dbReference>
<comment type="caution">
    <text evidence="3">The sequence shown here is derived from an EMBL/GenBank/DDBJ whole genome shotgun (WGS) entry which is preliminary data.</text>
</comment>
<name>A0A4Y7T2L1_COPMI</name>
<evidence type="ECO:0000313" key="3">
    <source>
        <dbReference type="EMBL" id="TEB28383.1"/>
    </source>
</evidence>
<feature type="region of interest" description="Disordered" evidence="1">
    <location>
        <begin position="680"/>
        <end position="741"/>
    </location>
</feature>
<dbReference type="PANTHER" id="PTHR38248:SF2">
    <property type="entry name" value="FUNK1 11"/>
    <property type="match status" value="1"/>
</dbReference>
<feature type="domain" description="Fungal-type protein kinase" evidence="2">
    <location>
        <begin position="163"/>
        <end position="339"/>
    </location>
</feature>
<dbReference type="GO" id="GO:0004672">
    <property type="term" value="F:protein kinase activity"/>
    <property type="evidence" value="ECO:0007669"/>
    <property type="project" value="InterPro"/>
</dbReference>
<accession>A0A4Y7T2L1</accession>
<keyword evidence="4" id="KW-1185">Reference proteome</keyword>
<feature type="compositionally biased region" description="Basic residues" evidence="1">
    <location>
        <begin position="726"/>
        <end position="741"/>
    </location>
</feature>
<dbReference type="InterPro" id="IPR040976">
    <property type="entry name" value="Pkinase_fungal"/>
</dbReference>
<dbReference type="STRING" id="71717.A0A4Y7T2L1"/>
<dbReference type="PANTHER" id="PTHR38248">
    <property type="entry name" value="FUNK1 6"/>
    <property type="match status" value="1"/>
</dbReference>
<feature type="compositionally biased region" description="Basic and acidic residues" evidence="1">
    <location>
        <begin position="707"/>
        <end position="723"/>
    </location>
</feature>
<feature type="compositionally biased region" description="Polar residues" evidence="1">
    <location>
        <begin position="1"/>
        <end position="10"/>
    </location>
</feature>
<protein>
    <recommendedName>
        <fullName evidence="2">Fungal-type protein kinase domain-containing protein</fullName>
    </recommendedName>
</protein>
<dbReference type="InterPro" id="IPR011009">
    <property type="entry name" value="Kinase-like_dom_sf"/>
</dbReference>